<reference evidence="2" key="1">
    <citation type="journal article" date="2019" name="Int. J. Syst. Evol. Microbiol.">
        <title>The Global Catalogue of Microorganisms (GCM) 10K type strain sequencing project: providing services to taxonomists for standard genome sequencing and annotation.</title>
        <authorList>
            <consortium name="The Broad Institute Genomics Platform"/>
            <consortium name="The Broad Institute Genome Sequencing Center for Infectious Disease"/>
            <person name="Wu L."/>
            <person name="Ma J."/>
        </authorList>
    </citation>
    <scope>NUCLEOTIDE SEQUENCE [LARGE SCALE GENOMIC DNA]</scope>
    <source>
        <strain evidence="2">CGMCC 1.10759</strain>
    </source>
</reference>
<dbReference type="Gene3D" id="3.30.70.100">
    <property type="match status" value="2"/>
</dbReference>
<evidence type="ECO:0000313" key="2">
    <source>
        <dbReference type="Proteomes" id="UP001595904"/>
    </source>
</evidence>
<dbReference type="SUPFAM" id="SSF54909">
    <property type="entry name" value="Dimeric alpha+beta barrel"/>
    <property type="match status" value="2"/>
</dbReference>
<sequence length="202" mass="22653">MATGLLVRLDAQAGKEREVEQFLKSALPLVEEEIGTRSWFAVRFGKGEYGIFDTFLDDAARDEHLLGPVAMALQQSTDLFDSEPRVQRIEVLADKMPVNPTPQDTKGLLLTFKAKAGHEIEVEQFLREARPMVMEEPNTTAWFAIRTEDGDYGIFDVFPDNGARFIHLMGHVPRELAKHSMSMLGSVPELHMVNVQAEKLGV</sequence>
<dbReference type="GO" id="GO:0004497">
    <property type="term" value="F:monooxygenase activity"/>
    <property type="evidence" value="ECO:0007669"/>
    <property type="project" value="UniProtKB-KW"/>
</dbReference>
<proteinExistence type="predicted"/>
<dbReference type="EC" id="1.-.-.-" evidence="1"/>
<evidence type="ECO:0000313" key="1">
    <source>
        <dbReference type="EMBL" id="MFC4313483.1"/>
    </source>
</evidence>
<dbReference type="EMBL" id="JBHSDU010000015">
    <property type="protein sequence ID" value="MFC4313483.1"/>
    <property type="molecule type" value="Genomic_DNA"/>
</dbReference>
<accession>A0ABV8T0T1</accession>
<keyword evidence="1" id="KW-0560">Oxidoreductase</keyword>
<keyword evidence="2" id="KW-1185">Reference proteome</keyword>
<protein>
    <submittedName>
        <fullName evidence="1">Quinol monooxygenase</fullName>
        <ecNumber evidence="1">1.-.-.-</ecNumber>
    </submittedName>
</protein>
<dbReference type="InterPro" id="IPR011008">
    <property type="entry name" value="Dimeric_a/b-barrel"/>
</dbReference>
<dbReference type="RefSeq" id="WP_380603843.1">
    <property type="nucleotide sequence ID" value="NZ_JBHSDU010000015.1"/>
</dbReference>
<dbReference type="Proteomes" id="UP001595904">
    <property type="component" value="Unassembled WGS sequence"/>
</dbReference>
<name>A0ABV8T0T1_9GAMM</name>
<organism evidence="1 2">
    <name type="scientific">Steroidobacter flavus</name>
    <dbReference type="NCBI Taxonomy" id="1842136"/>
    <lineage>
        <taxon>Bacteria</taxon>
        <taxon>Pseudomonadati</taxon>
        <taxon>Pseudomonadota</taxon>
        <taxon>Gammaproteobacteria</taxon>
        <taxon>Steroidobacterales</taxon>
        <taxon>Steroidobacteraceae</taxon>
        <taxon>Steroidobacter</taxon>
    </lineage>
</organism>
<gene>
    <name evidence="1" type="ORF">ACFPN2_30685</name>
</gene>
<comment type="caution">
    <text evidence="1">The sequence shown here is derived from an EMBL/GenBank/DDBJ whole genome shotgun (WGS) entry which is preliminary data.</text>
</comment>
<keyword evidence="1" id="KW-0503">Monooxygenase</keyword>